<feature type="non-terminal residue" evidence="1">
    <location>
        <position position="43"/>
    </location>
</feature>
<proteinExistence type="predicted"/>
<sequence>MSSNKDYEFNEKIHSILLNPYLSIESFEQNINLIKKYNIKNIS</sequence>
<dbReference type="AlphaFoldDB" id="A0A382XRJ2"/>
<gene>
    <name evidence="1" type="ORF">METZ01_LOCUS426338</name>
</gene>
<evidence type="ECO:0000313" key="1">
    <source>
        <dbReference type="EMBL" id="SVD73484.1"/>
    </source>
</evidence>
<reference evidence="1" key="1">
    <citation type="submission" date="2018-05" db="EMBL/GenBank/DDBJ databases">
        <authorList>
            <person name="Lanie J.A."/>
            <person name="Ng W.-L."/>
            <person name="Kazmierczak K.M."/>
            <person name="Andrzejewski T.M."/>
            <person name="Davidsen T.M."/>
            <person name="Wayne K.J."/>
            <person name="Tettelin H."/>
            <person name="Glass J.I."/>
            <person name="Rusch D."/>
            <person name="Podicherti R."/>
            <person name="Tsui H.-C.T."/>
            <person name="Winkler M.E."/>
        </authorList>
    </citation>
    <scope>NUCLEOTIDE SEQUENCE</scope>
</reference>
<dbReference type="EMBL" id="UINC01169777">
    <property type="protein sequence ID" value="SVD73484.1"/>
    <property type="molecule type" value="Genomic_DNA"/>
</dbReference>
<protein>
    <submittedName>
        <fullName evidence="1">Uncharacterized protein</fullName>
    </submittedName>
</protein>
<accession>A0A382XRJ2</accession>
<name>A0A382XRJ2_9ZZZZ</name>
<organism evidence="1">
    <name type="scientific">marine metagenome</name>
    <dbReference type="NCBI Taxonomy" id="408172"/>
    <lineage>
        <taxon>unclassified sequences</taxon>
        <taxon>metagenomes</taxon>
        <taxon>ecological metagenomes</taxon>
    </lineage>
</organism>